<comment type="caution">
    <text evidence="3">The sequence shown here is derived from an EMBL/GenBank/DDBJ whole genome shotgun (WGS) entry which is preliminary data.</text>
</comment>
<protein>
    <submittedName>
        <fullName evidence="3">Flavin reductase family protein</fullName>
    </submittedName>
</protein>
<evidence type="ECO:0000313" key="3">
    <source>
        <dbReference type="EMBL" id="MBU3805707.1"/>
    </source>
</evidence>
<reference evidence="3" key="1">
    <citation type="journal article" date="2021" name="PeerJ">
        <title>Extensive microbial diversity within the chicken gut microbiome revealed by metagenomics and culture.</title>
        <authorList>
            <person name="Gilroy R."/>
            <person name="Ravi A."/>
            <person name="Getino M."/>
            <person name="Pursley I."/>
            <person name="Horton D.L."/>
            <person name="Alikhan N.F."/>
            <person name="Baker D."/>
            <person name="Gharbi K."/>
            <person name="Hall N."/>
            <person name="Watson M."/>
            <person name="Adriaenssens E.M."/>
            <person name="Foster-Nyarko E."/>
            <person name="Jarju S."/>
            <person name="Secka A."/>
            <person name="Antonio M."/>
            <person name="Oren A."/>
            <person name="Chaudhuri R.R."/>
            <person name="La Ragione R."/>
            <person name="Hildebrand F."/>
            <person name="Pallen M.J."/>
        </authorList>
    </citation>
    <scope>NUCLEOTIDE SEQUENCE</scope>
    <source>
        <strain evidence="3">B5_2728</strain>
    </source>
</reference>
<accession>A0A948T1A9</accession>
<gene>
    <name evidence="3" type="ORF">H9882_02250</name>
</gene>
<proteinExistence type="inferred from homology"/>
<dbReference type="SUPFAM" id="SSF50475">
    <property type="entry name" value="FMN-binding split barrel"/>
    <property type="match status" value="1"/>
</dbReference>
<feature type="domain" description="Flavin reductase like" evidence="2">
    <location>
        <begin position="26"/>
        <end position="169"/>
    </location>
</feature>
<dbReference type="InterPro" id="IPR052174">
    <property type="entry name" value="Flavoredoxin"/>
</dbReference>
<dbReference type="Gene3D" id="2.30.110.10">
    <property type="entry name" value="Electron Transport, Fmn-binding Protein, Chain A"/>
    <property type="match status" value="1"/>
</dbReference>
<evidence type="ECO:0000256" key="1">
    <source>
        <dbReference type="ARBA" id="ARBA00038054"/>
    </source>
</evidence>
<evidence type="ECO:0000313" key="4">
    <source>
        <dbReference type="Proteomes" id="UP000713596"/>
    </source>
</evidence>
<organism evidence="3 4">
    <name type="scientific">Candidatus Allofournierella pullistercoris</name>
    <dbReference type="NCBI Taxonomy" id="2838597"/>
    <lineage>
        <taxon>Bacteria</taxon>
        <taxon>Bacillati</taxon>
        <taxon>Bacillota</taxon>
        <taxon>Clostridia</taxon>
        <taxon>Eubacteriales</taxon>
        <taxon>Oscillospiraceae</taxon>
        <taxon>Allofournierella</taxon>
    </lineage>
</organism>
<dbReference type="AlphaFoldDB" id="A0A948T1A9"/>
<dbReference type="GO" id="GO:0010181">
    <property type="term" value="F:FMN binding"/>
    <property type="evidence" value="ECO:0007669"/>
    <property type="project" value="InterPro"/>
</dbReference>
<dbReference type="Pfam" id="PF01613">
    <property type="entry name" value="Flavin_Reduct"/>
    <property type="match status" value="1"/>
</dbReference>
<name>A0A948T1A9_9FIRM</name>
<comment type="similarity">
    <text evidence="1">Belongs to the flavoredoxin family.</text>
</comment>
<dbReference type="PANTHER" id="PTHR43567:SF5">
    <property type="entry name" value="HYPOTHETICAL CYTOSOLIC PROTEIN"/>
    <property type="match status" value="1"/>
</dbReference>
<dbReference type="Proteomes" id="UP000713596">
    <property type="component" value="Unassembled WGS sequence"/>
</dbReference>
<sequence length="172" mass="19724">MQENQYRQIQPCEVQGNPFEMLGKQWALVTAGDENGINTMTVSWGMLGVMWGQDVVQVVIRPQRYTKEFVDRTGRFTLSFYGPDAKPTLGYFGKVSGRDEDKIAKAGWKPRLFGKAPAFEGAELVFSCRILHSQRLNPEGFAPDANCDERWYPEKDYHEMYIATIEQVFVKE</sequence>
<dbReference type="PANTHER" id="PTHR43567">
    <property type="entry name" value="FLAVOREDOXIN-RELATED-RELATED"/>
    <property type="match status" value="1"/>
</dbReference>
<reference evidence="3" key="2">
    <citation type="submission" date="2021-04" db="EMBL/GenBank/DDBJ databases">
        <authorList>
            <person name="Gilroy R."/>
        </authorList>
    </citation>
    <scope>NUCLEOTIDE SEQUENCE</scope>
    <source>
        <strain evidence="3">B5_2728</strain>
    </source>
</reference>
<dbReference type="InterPro" id="IPR012349">
    <property type="entry name" value="Split_barrel_FMN-bd"/>
</dbReference>
<dbReference type="EMBL" id="JAHLFP010000016">
    <property type="protein sequence ID" value="MBU3805707.1"/>
    <property type="molecule type" value="Genomic_DNA"/>
</dbReference>
<dbReference type="GO" id="GO:0016646">
    <property type="term" value="F:oxidoreductase activity, acting on the CH-NH group of donors, NAD or NADP as acceptor"/>
    <property type="evidence" value="ECO:0007669"/>
    <property type="project" value="UniProtKB-ARBA"/>
</dbReference>
<evidence type="ECO:0000259" key="2">
    <source>
        <dbReference type="Pfam" id="PF01613"/>
    </source>
</evidence>
<dbReference type="InterPro" id="IPR002563">
    <property type="entry name" value="Flavin_Rdtase-like_dom"/>
</dbReference>